<keyword evidence="5" id="KW-0119">Carbohydrate metabolism</keyword>
<evidence type="ECO:0000313" key="9">
    <source>
        <dbReference type="Proteomes" id="UP000825935"/>
    </source>
</evidence>
<evidence type="ECO:0000256" key="7">
    <source>
        <dbReference type="SAM" id="Phobius"/>
    </source>
</evidence>
<dbReference type="GO" id="GO:0006004">
    <property type="term" value="P:fucose metabolic process"/>
    <property type="evidence" value="ECO:0007669"/>
    <property type="project" value="UniProtKB-KW"/>
</dbReference>
<dbReference type="InterPro" id="IPR019378">
    <property type="entry name" value="GDP-Fuc_O-FucTrfase"/>
</dbReference>
<dbReference type="InterPro" id="IPR024709">
    <property type="entry name" value="FucosylTrfase_pln"/>
</dbReference>
<dbReference type="PANTHER" id="PTHR31818:SF1">
    <property type="entry name" value="O-FUCOSYLTRANSFERASE 16"/>
    <property type="match status" value="1"/>
</dbReference>
<dbReference type="AlphaFoldDB" id="A0A8T2RNA0"/>
<evidence type="ECO:0000256" key="5">
    <source>
        <dbReference type="ARBA" id="ARBA00023277"/>
    </source>
</evidence>
<evidence type="ECO:0000256" key="1">
    <source>
        <dbReference type="ARBA" id="ARBA00007737"/>
    </source>
</evidence>
<comment type="caution">
    <text evidence="8">The sequence shown here is derived from an EMBL/GenBank/DDBJ whole genome shotgun (WGS) entry which is preliminary data.</text>
</comment>
<dbReference type="EMBL" id="CM035431">
    <property type="protein sequence ID" value="KAH7297481.1"/>
    <property type="molecule type" value="Genomic_DNA"/>
</dbReference>
<protein>
    <recommendedName>
        <fullName evidence="6">O-fucosyltransferase family protein</fullName>
    </recommendedName>
</protein>
<dbReference type="GO" id="GO:0016757">
    <property type="term" value="F:glycosyltransferase activity"/>
    <property type="evidence" value="ECO:0007669"/>
    <property type="project" value="UniProtKB-KW"/>
</dbReference>
<keyword evidence="3" id="KW-0808">Transferase</keyword>
<evidence type="ECO:0000313" key="8">
    <source>
        <dbReference type="EMBL" id="KAH7297481.1"/>
    </source>
</evidence>
<organism evidence="8 9">
    <name type="scientific">Ceratopteris richardii</name>
    <name type="common">Triangle waterfern</name>
    <dbReference type="NCBI Taxonomy" id="49495"/>
    <lineage>
        <taxon>Eukaryota</taxon>
        <taxon>Viridiplantae</taxon>
        <taxon>Streptophyta</taxon>
        <taxon>Embryophyta</taxon>
        <taxon>Tracheophyta</taxon>
        <taxon>Polypodiopsida</taxon>
        <taxon>Polypodiidae</taxon>
        <taxon>Polypodiales</taxon>
        <taxon>Pteridineae</taxon>
        <taxon>Pteridaceae</taxon>
        <taxon>Parkerioideae</taxon>
        <taxon>Ceratopteris</taxon>
    </lineage>
</organism>
<keyword evidence="7" id="KW-0812">Transmembrane</keyword>
<evidence type="ECO:0000256" key="3">
    <source>
        <dbReference type="ARBA" id="ARBA00022679"/>
    </source>
</evidence>
<keyword evidence="9" id="KW-1185">Reference proteome</keyword>
<comment type="similarity">
    <text evidence="1">Belongs to the glycosyltransferase GT106 family.</text>
</comment>
<dbReference type="PANTHER" id="PTHR31818">
    <property type="entry name" value="O-FUCOSYLTRANSFERASE 16"/>
    <property type="match status" value="1"/>
</dbReference>
<reference evidence="8" key="1">
    <citation type="submission" date="2021-08" db="EMBL/GenBank/DDBJ databases">
        <title>WGS assembly of Ceratopteris richardii.</title>
        <authorList>
            <person name="Marchant D.B."/>
            <person name="Chen G."/>
            <person name="Jenkins J."/>
            <person name="Shu S."/>
            <person name="Leebens-Mack J."/>
            <person name="Grimwood J."/>
            <person name="Schmutz J."/>
            <person name="Soltis P."/>
            <person name="Soltis D."/>
            <person name="Chen Z.-H."/>
        </authorList>
    </citation>
    <scope>NUCLEOTIDE SEQUENCE</scope>
    <source>
        <strain evidence="8">Whitten #5841</strain>
        <tissue evidence="8">Leaf</tissue>
    </source>
</reference>
<keyword evidence="7" id="KW-1133">Transmembrane helix</keyword>
<evidence type="ECO:0000256" key="4">
    <source>
        <dbReference type="ARBA" id="ARBA00023253"/>
    </source>
</evidence>
<keyword evidence="4" id="KW-0294">Fucose metabolism</keyword>
<dbReference type="Proteomes" id="UP000825935">
    <property type="component" value="Chromosome 26"/>
</dbReference>
<accession>A0A8T2RNA0</accession>
<dbReference type="PIRSF" id="PIRSF009360">
    <property type="entry name" value="UCP009360"/>
    <property type="match status" value="1"/>
</dbReference>
<dbReference type="OrthoDB" id="1882547at2759"/>
<keyword evidence="7" id="KW-0472">Membrane</keyword>
<feature type="transmembrane region" description="Helical" evidence="7">
    <location>
        <begin position="28"/>
        <end position="51"/>
    </location>
</feature>
<name>A0A8T2RNA0_CERRI</name>
<evidence type="ECO:0000256" key="2">
    <source>
        <dbReference type="ARBA" id="ARBA00022676"/>
    </source>
</evidence>
<dbReference type="CDD" id="cd11299">
    <property type="entry name" value="O-FucT_plant"/>
    <property type="match status" value="1"/>
</dbReference>
<sequence length="576" mass="65493">MAHHHHHYHTIAFYGPIRIWLMLTPSTMPLFFCGSILFMLAAFSLIVGPLLDIELSIRHHGHHEISLVMPQIASMSNISQNYATSVVGPEILPNTIWASSLASQYYGCGSPSDSFASRVPTLQSNGYIFVETSGGLNQQRIGIVDAVIVARLLNATLIVPFLDHESFWGDKSNFSDIFDVEWFTASLAPDVNILKEIPARSKIKREMLYSTRAPRRSEPEYYIRYILPLLKRKKAIRLTKFDYRLSSGLDEGLQKLRCRVNYHALRFTEPITNMGKTIIRRLRQKGGRYIALHLRFEPDVLAFTGCYYGGGEKEIRELGLLRKRWETLADFRSKTGHRSGKCPLTPEEVGWMLRALGFANDTHIYVASAEVYGGESNLAPLKALFPHFHTKDTLTTSMELEPFAHYTNRMAAIDYIVSEESDVFITNYNGNMVKVLAGSRRYHGHKRTIQPNVKKLGSLFLSRKNMTWQAFSTKLRRIQRGYIGDPNERRPGGDFFEYPDSCLCRSKLGNMTHVDMLHHERNSDDAMELDAFDEHGTEEVDQDILHLQYADLINEANAGGGDVGDKEMEEISFLSE</sequence>
<gene>
    <name evidence="8" type="ORF">KP509_26G071200</name>
</gene>
<dbReference type="Pfam" id="PF10250">
    <property type="entry name" value="O-FucT"/>
    <property type="match status" value="1"/>
</dbReference>
<proteinExistence type="inferred from homology"/>
<evidence type="ECO:0000256" key="6">
    <source>
        <dbReference type="ARBA" id="ARBA00030350"/>
    </source>
</evidence>
<keyword evidence="2" id="KW-0328">Glycosyltransferase</keyword>